<feature type="domain" description="GntR C-terminal" evidence="4">
    <location>
        <begin position="79"/>
        <end position="205"/>
    </location>
</feature>
<keyword evidence="2" id="KW-0238">DNA-binding</keyword>
<keyword evidence="3" id="KW-0804">Transcription</keyword>
<evidence type="ECO:0000256" key="1">
    <source>
        <dbReference type="ARBA" id="ARBA00023015"/>
    </source>
</evidence>
<dbReference type="EMBL" id="JAROCY010000043">
    <property type="protein sequence ID" value="MDF8335790.1"/>
    <property type="molecule type" value="Genomic_DNA"/>
</dbReference>
<dbReference type="InterPro" id="IPR011711">
    <property type="entry name" value="GntR_C"/>
</dbReference>
<name>A0ABT6CR79_9SPHN</name>
<evidence type="ECO:0000259" key="4">
    <source>
        <dbReference type="SMART" id="SM00895"/>
    </source>
</evidence>
<keyword evidence="6" id="KW-1185">Reference proteome</keyword>
<sequence>MTKAQSLSELMFLEIRFGVLSARYLPGQLIAKADVAEVYASRPVAVAEVLGALTHEGYLTRQGRSEFVVRTWGREEVEDLFEMRANFEGLAAYRAAERATAAEISLLAALAAEARELSPGDPDALERVVLENLRFHIEVMRMSRITQMPDMARMVLPNALHRRIAWSQRADDAEESFRMHQKIASAIGDRSASMARLLMREDIYSSRESVLAAIEALAGHEAGDVATIVRFAPTFELDGRVYGQGTREAGADGRVIPFGVPAANLK</sequence>
<comment type="caution">
    <text evidence="5">The sequence shown here is derived from an EMBL/GenBank/DDBJ whole genome shotgun (WGS) entry which is preliminary data.</text>
</comment>
<accession>A0ABT6CR79</accession>
<evidence type="ECO:0000313" key="6">
    <source>
        <dbReference type="Proteomes" id="UP001222770"/>
    </source>
</evidence>
<protein>
    <submittedName>
        <fullName evidence="5">FCD domain-containing protein</fullName>
    </submittedName>
</protein>
<proteinExistence type="predicted"/>
<evidence type="ECO:0000256" key="2">
    <source>
        <dbReference type="ARBA" id="ARBA00023125"/>
    </source>
</evidence>
<gene>
    <name evidence="5" type="ORF">POM99_21525</name>
</gene>
<dbReference type="Proteomes" id="UP001222770">
    <property type="component" value="Unassembled WGS sequence"/>
</dbReference>
<dbReference type="SUPFAM" id="SSF48008">
    <property type="entry name" value="GntR ligand-binding domain-like"/>
    <property type="match status" value="1"/>
</dbReference>
<dbReference type="SUPFAM" id="SSF46785">
    <property type="entry name" value="Winged helix' DNA-binding domain"/>
    <property type="match status" value="1"/>
</dbReference>
<dbReference type="SMART" id="SM00895">
    <property type="entry name" value="FCD"/>
    <property type="match status" value="1"/>
</dbReference>
<dbReference type="PANTHER" id="PTHR43537">
    <property type="entry name" value="TRANSCRIPTIONAL REGULATOR, GNTR FAMILY"/>
    <property type="match status" value="1"/>
</dbReference>
<evidence type="ECO:0000313" key="5">
    <source>
        <dbReference type="EMBL" id="MDF8335790.1"/>
    </source>
</evidence>
<dbReference type="Pfam" id="PF07729">
    <property type="entry name" value="FCD"/>
    <property type="match status" value="1"/>
</dbReference>
<dbReference type="InterPro" id="IPR008920">
    <property type="entry name" value="TF_FadR/GntR_C"/>
</dbReference>
<keyword evidence="1" id="KW-0805">Transcription regulation</keyword>
<dbReference type="PANTHER" id="PTHR43537:SF5">
    <property type="entry name" value="UXU OPERON TRANSCRIPTIONAL REGULATOR"/>
    <property type="match status" value="1"/>
</dbReference>
<reference evidence="5 6" key="1">
    <citation type="submission" date="2023-03" db="EMBL/GenBank/DDBJ databases">
        <title>Novosphingobium cyanobacteriorum sp. nov., isolated from a eutrophic reservoir during the Microcystis bloom period.</title>
        <authorList>
            <person name="Kang M."/>
            <person name="Le V."/>
            <person name="Ko S.-R."/>
            <person name="Lee S.-A."/>
            <person name="Ahn C.-Y."/>
        </authorList>
    </citation>
    <scope>NUCLEOTIDE SEQUENCE [LARGE SCALE GENOMIC DNA]</scope>
    <source>
        <strain evidence="5 6">HBC54</strain>
    </source>
</reference>
<organism evidence="5 6">
    <name type="scientific">Novosphingobium cyanobacteriorum</name>
    <dbReference type="NCBI Taxonomy" id="3024215"/>
    <lineage>
        <taxon>Bacteria</taxon>
        <taxon>Pseudomonadati</taxon>
        <taxon>Pseudomonadota</taxon>
        <taxon>Alphaproteobacteria</taxon>
        <taxon>Sphingomonadales</taxon>
        <taxon>Sphingomonadaceae</taxon>
        <taxon>Novosphingobium</taxon>
    </lineage>
</organism>
<dbReference type="InterPro" id="IPR036390">
    <property type="entry name" value="WH_DNA-bd_sf"/>
</dbReference>
<evidence type="ECO:0000256" key="3">
    <source>
        <dbReference type="ARBA" id="ARBA00023163"/>
    </source>
</evidence>
<dbReference type="Gene3D" id="1.20.120.530">
    <property type="entry name" value="GntR ligand-binding domain-like"/>
    <property type="match status" value="1"/>
</dbReference>